<reference evidence="2 3" key="1">
    <citation type="submission" date="2020-08" db="EMBL/GenBank/DDBJ databases">
        <title>Genome sequencing of Purple Non-Sulfur Bacteria from various extreme environments.</title>
        <authorList>
            <person name="Mayer M."/>
        </authorList>
    </citation>
    <scope>NUCLEOTIDE SEQUENCE [LARGE SCALE GENOMIC DNA]</scope>
    <source>
        <strain evidence="2 3">JA135</strain>
    </source>
</reference>
<dbReference type="AlphaFoldDB" id="A0A7W6WIU5"/>
<dbReference type="InterPro" id="IPR036866">
    <property type="entry name" value="RibonucZ/Hydroxyglut_hydro"/>
</dbReference>
<dbReference type="PANTHER" id="PTHR46018">
    <property type="entry name" value="ZINC PHOSPHODIESTERASE ELAC PROTEIN 1"/>
    <property type="match status" value="1"/>
</dbReference>
<dbReference type="Gene3D" id="3.60.15.10">
    <property type="entry name" value="Ribonuclease Z/Hydroxyacylglutathione hydrolase-like"/>
    <property type="match status" value="1"/>
</dbReference>
<comment type="caution">
    <text evidence="2">The sequence shown here is derived from an EMBL/GenBank/DDBJ whole genome shotgun (WGS) entry which is preliminary data.</text>
</comment>
<protein>
    <submittedName>
        <fullName evidence="2">Ribonuclease BN (tRNA processing enzyme)</fullName>
    </submittedName>
</protein>
<dbReference type="EMBL" id="JACIGI010000001">
    <property type="protein sequence ID" value="MBB4284310.1"/>
    <property type="molecule type" value="Genomic_DNA"/>
</dbReference>
<evidence type="ECO:0000313" key="2">
    <source>
        <dbReference type="EMBL" id="MBB4284310.1"/>
    </source>
</evidence>
<dbReference type="Proteomes" id="UP000555728">
    <property type="component" value="Unassembled WGS sequence"/>
</dbReference>
<organism evidence="2 3">
    <name type="scientific">Roseospira goensis</name>
    <dbReference type="NCBI Taxonomy" id="391922"/>
    <lineage>
        <taxon>Bacteria</taxon>
        <taxon>Pseudomonadati</taxon>
        <taxon>Pseudomonadota</taxon>
        <taxon>Alphaproteobacteria</taxon>
        <taxon>Rhodospirillales</taxon>
        <taxon>Rhodospirillaceae</taxon>
        <taxon>Roseospira</taxon>
    </lineage>
</organism>
<dbReference type="RefSeq" id="WP_184430801.1">
    <property type="nucleotide sequence ID" value="NZ_JACIGI010000001.1"/>
</dbReference>
<dbReference type="SMART" id="SM00849">
    <property type="entry name" value="Lactamase_B"/>
    <property type="match status" value="1"/>
</dbReference>
<dbReference type="InterPro" id="IPR001279">
    <property type="entry name" value="Metallo-B-lactamas"/>
</dbReference>
<feature type="domain" description="Metallo-beta-lactamase" evidence="1">
    <location>
        <begin position="18"/>
        <end position="220"/>
    </location>
</feature>
<evidence type="ECO:0000313" key="3">
    <source>
        <dbReference type="Proteomes" id="UP000555728"/>
    </source>
</evidence>
<accession>A0A7W6WIU5</accession>
<gene>
    <name evidence="2" type="ORF">GGD88_000016</name>
</gene>
<dbReference type="PANTHER" id="PTHR46018:SF7">
    <property type="entry name" value="RIBONUCLEASE Z"/>
    <property type="match status" value="1"/>
</dbReference>
<keyword evidence="3" id="KW-1185">Reference proteome</keyword>
<evidence type="ECO:0000259" key="1">
    <source>
        <dbReference type="SMART" id="SM00849"/>
    </source>
</evidence>
<dbReference type="GO" id="GO:0042781">
    <property type="term" value="F:3'-tRNA processing endoribonuclease activity"/>
    <property type="evidence" value="ECO:0007669"/>
    <property type="project" value="TreeGrafter"/>
</dbReference>
<dbReference type="SUPFAM" id="SSF56281">
    <property type="entry name" value="Metallo-hydrolase/oxidoreductase"/>
    <property type="match status" value="1"/>
</dbReference>
<dbReference type="Pfam" id="PF23023">
    <property type="entry name" value="Anti-Pycsar_Apyc1"/>
    <property type="match status" value="1"/>
</dbReference>
<dbReference type="CDD" id="cd07740">
    <property type="entry name" value="metallo-hydrolase-like_MBL-fold"/>
    <property type="match status" value="1"/>
</dbReference>
<name>A0A7W6WIU5_9PROT</name>
<sequence>MKLTFVGSGDAFGSGGRFQTCFHVETAAGSFLIDCGASSMIALKRAGIDRNAIGTIFITHFHGDHFGGIPYFILDAQFFSKRREPLTIVGPPGLKAWVERVMETTFPGSFGARRAFGIDLIEIAPGQETAFGGIVARAELVRHGRPEGPFLAYRFAVGDRVLAYTGDTEWTEALIEIGREADLLIAEAYTFDKKVPLHLDLRTLEDNLPRIAPKCLILTHMSEDMLARLADLPYETAEDGKTIVL</sequence>
<proteinExistence type="predicted"/>